<dbReference type="EMBL" id="BJZS01000121">
    <property type="protein sequence ID" value="GEO97359.1"/>
    <property type="molecule type" value="Genomic_DNA"/>
</dbReference>
<dbReference type="Gene3D" id="3.30.530.20">
    <property type="match status" value="1"/>
</dbReference>
<dbReference type="InterPro" id="IPR023393">
    <property type="entry name" value="START-like_dom_sf"/>
</dbReference>
<evidence type="ECO:0000313" key="2">
    <source>
        <dbReference type="Proteomes" id="UP000321103"/>
    </source>
</evidence>
<keyword evidence="2" id="KW-1185">Reference proteome</keyword>
<sequence length="164" mass="18404">MPKLTRWNLGPREQVLDVHAVVDIAVSRSKVWSLIKPAESAVLLDPNTVRAFHVPGTPVGIGEMQGFISRRDGREHVSIIEVLDEVSGEYAVTRNMGGDDDAYRMSYFLASTPTGTRLEIRVTFTVTAEQMEYTNGYIVAHRRYAENFAQRAKLIAESRWHGSP</sequence>
<comment type="caution">
    <text evidence="1">The sequence shown here is derived from an EMBL/GenBank/DDBJ whole genome shotgun (WGS) entry which is preliminary data.</text>
</comment>
<gene>
    <name evidence="1" type="ORF">KTU01_34820</name>
</gene>
<proteinExistence type="predicted"/>
<accession>A0A512II20</accession>
<dbReference type="SUPFAM" id="SSF55961">
    <property type="entry name" value="Bet v1-like"/>
    <property type="match status" value="1"/>
</dbReference>
<dbReference type="RefSeq" id="WP_147017901.1">
    <property type="nucleotide sequence ID" value="NZ_BJZS01000121.1"/>
</dbReference>
<name>A0A512II20_9MICC</name>
<evidence type="ECO:0000313" key="1">
    <source>
        <dbReference type="EMBL" id="GEO97359.1"/>
    </source>
</evidence>
<reference evidence="1 2" key="1">
    <citation type="submission" date="2019-07" db="EMBL/GenBank/DDBJ databases">
        <title>Whole genome shotgun sequence of Kocuria turfanensis NBRC 107627.</title>
        <authorList>
            <person name="Hosoyama A."/>
            <person name="Uohara A."/>
            <person name="Ohji S."/>
            <person name="Ichikawa N."/>
        </authorList>
    </citation>
    <scope>NUCLEOTIDE SEQUENCE [LARGE SCALE GENOMIC DNA]</scope>
    <source>
        <strain evidence="1 2">NBRC 107627</strain>
    </source>
</reference>
<dbReference type="Proteomes" id="UP000321103">
    <property type="component" value="Unassembled WGS sequence"/>
</dbReference>
<protein>
    <recommendedName>
        <fullName evidence="3">Polyketide cyclase</fullName>
    </recommendedName>
</protein>
<dbReference type="AlphaFoldDB" id="A0A512II20"/>
<evidence type="ECO:0008006" key="3">
    <source>
        <dbReference type="Google" id="ProtNLM"/>
    </source>
</evidence>
<organism evidence="1 2">
    <name type="scientific">Kocuria turfanensis</name>
    <dbReference type="NCBI Taxonomy" id="388357"/>
    <lineage>
        <taxon>Bacteria</taxon>
        <taxon>Bacillati</taxon>
        <taxon>Actinomycetota</taxon>
        <taxon>Actinomycetes</taxon>
        <taxon>Micrococcales</taxon>
        <taxon>Micrococcaceae</taxon>
        <taxon>Kocuria</taxon>
    </lineage>
</organism>